<dbReference type="Gene3D" id="1.10.1220.10">
    <property type="entry name" value="Met repressor-like"/>
    <property type="match status" value="1"/>
</dbReference>
<organism evidence="2 3">
    <name type="scientific">Candidatus Doudnabacteria bacterium RIFCSPHIGHO2_01_FULL_45_18</name>
    <dbReference type="NCBI Taxonomy" id="1817823"/>
    <lineage>
        <taxon>Bacteria</taxon>
        <taxon>Candidatus Doudnaibacteriota</taxon>
    </lineage>
</organism>
<feature type="domain" description="Ribbon-helix-helix protein CopG" evidence="1">
    <location>
        <begin position="5"/>
        <end position="43"/>
    </location>
</feature>
<evidence type="ECO:0000313" key="2">
    <source>
        <dbReference type="EMBL" id="OGE80537.1"/>
    </source>
</evidence>
<dbReference type="CDD" id="cd22231">
    <property type="entry name" value="RHH_NikR_HicB-like"/>
    <property type="match status" value="1"/>
</dbReference>
<gene>
    <name evidence="2" type="ORF">A2660_00970</name>
</gene>
<dbReference type="Proteomes" id="UP000176233">
    <property type="component" value="Unassembled WGS sequence"/>
</dbReference>
<name>A0A1F5NSC1_9BACT</name>
<dbReference type="Pfam" id="PF01402">
    <property type="entry name" value="RHH_1"/>
    <property type="match status" value="1"/>
</dbReference>
<dbReference type="InterPro" id="IPR002145">
    <property type="entry name" value="CopG"/>
</dbReference>
<dbReference type="InterPro" id="IPR013321">
    <property type="entry name" value="Arc_rbn_hlx_hlx"/>
</dbReference>
<protein>
    <recommendedName>
        <fullName evidence="1">Ribbon-helix-helix protein CopG domain-containing protein</fullName>
    </recommendedName>
</protein>
<accession>A0A1F5NSC1</accession>
<evidence type="ECO:0000313" key="3">
    <source>
        <dbReference type="Proteomes" id="UP000176233"/>
    </source>
</evidence>
<dbReference type="AlphaFoldDB" id="A0A1F5NSC1"/>
<comment type="caution">
    <text evidence="2">The sequence shown here is derived from an EMBL/GenBank/DDBJ whole genome shotgun (WGS) entry which is preliminary data.</text>
</comment>
<dbReference type="InterPro" id="IPR010985">
    <property type="entry name" value="Ribbon_hlx_hlx"/>
</dbReference>
<dbReference type="GO" id="GO:0006355">
    <property type="term" value="P:regulation of DNA-templated transcription"/>
    <property type="evidence" value="ECO:0007669"/>
    <property type="project" value="InterPro"/>
</dbReference>
<evidence type="ECO:0000259" key="1">
    <source>
        <dbReference type="Pfam" id="PF01402"/>
    </source>
</evidence>
<dbReference type="EMBL" id="MFEJ01000008">
    <property type="protein sequence ID" value="OGE80537.1"/>
    <property type="molecule type" value="Genomic_DNA"/>
</dbReference>
<reference evidence="2 3" key="1">
    <citation type="journal article" date="2016" name="Nat. Commun.">
        <title>Thousands of microbial genomes shed light on interconnected biogeochemical processes in an aquifer system.</title>
        <authorList>
            <person name="Anantharaman K."/>
            <person name="Brown C.T."/>
            <person name="Hug L.A."/>
            <person name="Sharon I."/>
            <person name="Castelle C.J."/>
            <person name="Probst A.J."/>
            <person name="Thomas B.C."/>
            <person name="Singh A."/>
            <person name="Wilkins M.J."/>
            <person name="Karaoz U."/>
            <person name="Brodie E.L."/>
            <person name="Williams K.H."/>
            <person name="Hubbard S.S."/>
            <person name="Banfield J.F."/>
        </authorList>
    </citation>
    <scope>NUCLEOTIDE SEQUENCE [LARGE SCALE GENOMIC DNA]</scope>
</reference>
<proteinExistence type="predicted"/>
<sequence length="71" mass="8171">MRSIINISLPAQLKSEVESAVKKGGYATKSEFMRDLLRLWKEEQLLQELRGSQQEIVRGKGKILKSLKDLR</sequence>
<dbReference type="SUPFAM" id="SSF47598">
    <property type="entry name" value="Ribbon-helix-helix"/>
    <property type="match status" value="1"/>
</dbReference>